<evidence type="ECO:0000256" key="1">
    <source>
        <dbReference type="SAM" id="MobiDB-lite"/>
    </source>
</evidence>
<keyword evidence="3" id="KW-1185">Reference proteome</keyword>
<dbReference type="EMBL" id="JBGBPQ010000003">
    <property type="protein sequence ID" value="KAL1527484.1"/>
    <property type="molecule type" value="Genomic_DNA"/>
</dbReference>
<organism evidence="2 3">
    <name type="scientific">Prymnesium parvum</name>
    <name type="common">Toxic golden alga</name>
    <dbReference type="NCBI Taxonomy" id="97485"/>
    <lineage>
        <taxon>Eukaryota</taxon>
        <taxon>Haptista</taxon>
        <taxon>Haptophyta</taxon>
        <taxon>Prymnesiophyceae</taxon>
        <taxon>Prymnesiales</taxon>
        <taxon>Prymnesiaceae</taxon>
        <taxon>Prymnesium</taxon>
    </lineage>
</organism>
<protein>
    <submittedName>
        <fullName evidence="2">Uncharacterized protein</fullName>
    </submittedName>
</protein>
<gene>
    <name evidence="2" type="ORF">AB1Y20_016149</name>
</gene>
<evidence type="ECO:0000313" key="3">
    <source>
        <dbReference type="Proteomes" id="UP001515480"/>
    </source>
</evidence>
<proteinExistence type="predicted"/>
<name>A0AB34K531_PRYPA</name>
<sequence>MSGVGLPPRGPQGGSNRQDDPSPLSAAIDPAAPPESNAEEHFAALQQGLPPIDSASLAEIASALLAKPGLLRKCFEASNRSGVASTSDIFAFLRKLLRTDAAVQGQLEKVTKLAQQISAECVGQLSYTRLEAALLKISSTSTTNAITPKLDPAIGALYNRIAMLRASSQRQMGKKLFSKAASFTVEDIDARVSSTLMPREDEASKAATEKRPVRLTPDASRVAREMAEAAVRERVALQRDIVKLMGSHWEHGAAKMAIQFEGQSKTEEVGNSIDAVRPGDKVAVYQLRRRAHVESSAHKHAPSAEIVQPNGAEATVLSMGAAPGLAHDLTRLPDPFDAEFAEQMQAARQSGAAGARADAAAEGTKKLQEDFLHQVEDDTMAQLLVQARKQNRIAQSVDLAEELNIAESLQADTNRKSKSSSQQSKQTSIKTHRVTYNASTHISSMEVEFDGGDLFPKG</sequence>
<evidence type="ECO:0000313" key="2">
    <source>
        <dbReference type="EMBL" id="KAL1527484.1"/>
    </source>
</evidence>
<comment type="caution">
    <text evidence="2">The sequence shown here is derived from an EMBL/GenBank/DDBJ whole genome shotgun (WGS) entry which is preliminary data.</text>
</comment>
<dbReference type="Proteomes" id="UP001515480">
    <property type="component" value="Unassembled WGS sequence"/>
</dbReference>
<feature type="region of interest" description="Disordered" evidence="1">
    <location>
        <begin position="197"/>
        <end position="219"/>
    </location>
</feature>
<feature type="region of interest" description="Disordered" evidence="1">
    <location>
        <begin position="411"/>
        <end position="431"/>
    </location>
</feature>
<feature type="region of interest" description="Disordered" evidence="1">
    <location>
        <begin position="1"/>
        <end position="39"/>
    </location>
</feature>
<feature type="compositionally biased region" description="Basic and acidic residues" evidence="1">
    <location>
        <begin position="198"/>
        <end position="212"/>
    </location>
</feature>
<reference evidence="2 3" key="1">
    <citation type="journal article" date="2024" name="Science">
        <title>Giant polyketide synthase enzymes in the biosynthesis of giant marine polyether toxins.</title>
        <authorList>
            <person name="Fallon T.R."/>
            <person name="Shende V.V."/>
            <person name="Wierzbicki I.H."/>
            <person name="Pendleton A.L."/>
            <person name="Watervoot N.F."/>
            <person name="Auber R.P."/>
            <person name="Gonzalez D.J."/>
            <person name="Wisecaver J.H."/>
            <person name="Moore B.S."/>
        </authorList>
    </citation>
    <scope>NUCLEOTIDE SEQUENCE [LARGE SCALE GENOMIC DNA]</scope>
    <source>
        <strain evidence="2 3">12B1</strain>
    </source>
</reference>
<accession>A0AB34K531</accession>
<dbReference type="AlphaFoldDB" id="A0AB34K531"/>